<evidence type="ECO:0008006" key="2">
    <source>
        <dbReference type="Google" id="ProtNLM"/>
    </source>
</evidence>
<reference evidence="1" key="1">
    <citation type="journal article" date="2014" name="Front. Microbiol.">
        <title>High frequency of phylogenetically diverse reductive dehalogenase-homologous genes in deep subseafloor sedimentary metagenomes.</title>
        <authorList>
            <person name="Kawai M."/>
            <person name="Futagami T."/>
            <person name="Toyoda A."/>
            <person name="Takaki Y."/>
            <person name="Nishi S."/>
            <person name="Hori S."/>
            <person name="Arai W."/>
            <person name="Tsubouchi T."/>
            <person name="Morono Y."/>
            <person name="Uchiyama I."/>
            <person name="Ito T."/>
            <person name="Fujiyama A."/>
            <person name="Inagaki F."/>
            <person name="Takami H."/>
        </authorList>
    </citation>
    <scope>NUCLEOTIDE SEQUENCE</scope>
    <source>
        <strain evidence="1">Expedition CK06-06</strain>
    </source>
</reference>
<sequence length="75" mass="8719">RHLVMPNRVSGTKKVIEWIAENLPKDTYLNIMSQYTPVYRASEFPDISRRINHKEYSEAVKWAKEAGLTNLDIQG</sequence>
<dbReference type="EMBL" id="BART01029974">
    <property type="protein sequence ID" value="GAH12798.1"/>
    <property type="molecule type" value="Genomic_DNA"/>
</dbReference>
<gene>
    <name evidence="1" type="ORF">S01H4_52457</name>
</gene>
<accession>X1EVZ2</accession>
<name>X1EVZ2_9ZZZZ</name>
<dbReference type="InterPro" id="IPR040085">
    <property type="entry name" value="MJ0674-like"/>
</dbReference>
<dbReference type="PANTHER" id="PTHR43075:SF1">
    <property type="entry name" value="FORMATE LYASE ACTIVATING ENZYME, PUTATIVE (AFU_ORTHOLOGUE AFUA_2G15630)-RELATED"/>
    <property type="match status" value="1"/>
</dbReference>
<proteinExistence type="predicted"/>
<evidence type="ECO:0000313" key="1">
    <source>
        <dbReference type="EMBL" id="GAH12798.1"/>
    </source>
</evidence>
<dbReference type="AlphaFoldDB" id="X1EVZ2"/>
<dbReference type="PANTHER" id="PTHR43075">
    <property type="entry name" value="FORMATE LYASE ACTIVATING ENZYME, PUTATIVE (AFU_ORTHOLOGUE AFUA_2G15630)-RELATED"/>
    <property type="match status" value="1"/>
</dbReference>
<comment type="caution">
    <text evidence="1">The sequence shown here is derived from an EMBL/GenBank/DDBJ whole genome shotgun (WGS) entry which is preliminary data.</text>
</comment>
<organism evidence="1">
    <name type="scientific">marine sediment metagenome</name>
    <dbReference type="NCBI Taxonomy" id="412755"/>
    <lineage>
        <taxon>unclassified sequences</taxon>
        <taxon>metagenomes</taxon>
        <taxon>ecological metagenomes</taxon>
    </lineage>
</organism>
<protein>
    <recommendedName>
        <fullName evidence="2">Radical SAM protein</fullName>
    </recommendedName>
</protein>
<feature type="non-terminal residue" evidence="1">
    <location>
        <position position="1"/>
    </location>
</feature>